<evidence type="ECO:0000256" key="7">
    <source>
        <dbReference type="RuleBase" id="RU363032"/>
    </source>
</evidence>
<feature type="transmembrane region" description="Helical" evidence="7">
    <location>
        <begin position="272"/>
        <end position="295"/>
    </location>
</feature>
<feature type="transmembrane region" description="Helical" evidence="7">
    <location>
        <begin position="12"/>
        <end position="31"/>
    </location>
</feature>
<keyword evidence="10" id="KW-1185">Reference proteome</keyword>
<dbReference type="SUPFAM" id="SSF161098">
    <property type="entry name" value="MetI-like"/>
    <property type="match status" value="1"/>
</dbReference>
<evidence type="ECO:0000256" key="6">
    <source>
        <dbReference type="ARBA" id="ARBA00023136"/>
    </source>
</evidence>
<gene>
    <name evidence="9" type="ORF">ACFQVD_15815</name>
</gene>
<dbReference type="InterPro" id="IPR000515">
    <property type="entry name" value="MetI-like"/>
</dbReference>
<keyword evidence="4 7" id="KW-0812">Transmembrane</keyword>
<evidence type="ECO:0000256" key="4">
    <source>
        <dbReference type="ARBA" id="ARBA00022692"/>
    </source>
</evidence>
<sequence>MIRFLAGKAVQGIATLIIAVSVAFFLARGTGNPVREMLGDLASAEQVAQLNAQLGLDRPLSVQYLHFLGDLVTGNLGDSLRYGSSNLELIQSRLPASIQLAAAAMFIAVLFGVPLGIWAALREGRLADRLASAVALAGQSIPLFWLGLMLILLFAVGLGWLPAGQSTGFSSLILPAVTLSTLPMAQIARLTRSSMSEVLGEAFLSAAQARGIPRWRIVLIHALQNASLPVITIIALQAGTLLSGAITVEFVFAWPGLGTLATQAVQTRDFSLIQAIVVFGAAVFVVVNLIVDLLYGVLDPRIRDGVA</sequence>
<keyword evidence="5 7" id="KW-1133">Transmembrane helix</keyword>
<reference evidence="10" key="1">
    <citation type="journal article" date="2019" name="Int. J. Syst. Evol. Microbiol.">
        <title>The Global Catalogue of Microorganisms (GCM) 10K type strain sequencing project: providing services to taxonomists for standard genome sequencing and annotation.</title>
        <authorList>
            <consortium name="The Broad Institute Genomics Platform"/>
            <consortium name="The Broad Institute Genome Sequencing Center for Infectious Disease"/>
            <person name="Wu L."/>
            <person name="Ma J."/>
        </authorList>
    </citation>
    <scope>NUCLEOTIDE SEQUENCE [LARGE SCALE GENOMIC DNA]</scope>
    <source>
        <strain evidence="10">JCM 10083</strain>
    </source>
</reference>
<keyword evidence="6 7" id="KW-0472">Membrane</keyword>
<dbReference type="InterPro" id="IPR045621">
    <property type="entry name" value="BPD_transp_1_N"/>
</dbReference>
<protein>
    <submittedName>
        <fullName evidence="9">ABC transporter permease</fullName>
    </submittedName>
</protein>
<dbReference type="PROSITE" id="PS50928">
    <property type="entry name" value="ABC_TM1"/>
    <property type="match status" value="1"/>
</dbReference>
<dbReference type="Proteomes" id="UP001596514">
    <property type="component" value="Unassembled WGS sequence"/>
</dbReference>
<keyword evidence="3" id="KW-1003">Cell membrane</keyword>
<evidence type="ECO:0000256" key="3">
    <source>
        <dbReference type="ARBA" id="ARBA00022475"/>
    </source>
</evidence>
<evidence type="ECO:0000256" key="5">
    <source>
        <dbReference type="ARBA" id="ARBA00022989"/>
    </source>
</evidence>
<dbReference type="RefSeq" id="WP_343963796.1">
    <property type="nucleotide sequence ID" value="NZ_BAAAGK010000019.1"/>
</dbReference>
<proteinExistence type="inferred from homology"/>
<dbReference type="EMBL" id="JBHTEE010000001">
    <property type="protein sequence ID" value="MFC7601559.1"/>
    <property type="molecule type" value="Genomic_DNA"/>
</dbReference>
<keyword evidence="2 7" id="KW-0813">Transport</keyword>
<comment type="similarity">
    <text evidence="7">Belongs to the binding-protein-dependent transport system permease family.</text>
</comment>
<organism evidence="9 10">
    <name type="scientific">Streptosporangium amethystogenes subsp. fukuiense</name>
    <dbReference type="NCBI Taxonomy" id="698418"/>
    <lineage>
        <taxon>Bacteria</taxon>
        <taxon>Bacillati</taxon>
        <taxon>Actinomycetota</taxon>
        <taxon>Actinomycetes</taxon>
        <taxon>Streptosporangiales</taxon>
        <taxon>Streptosporangiaceae</taxon>
        <taxon>Streptosporangium</taxon>
    </lineage>
</organism>
<feature type="transmembrane region" description="Helical" evidence="7">
    <location>
        <begin position="98"/>
        <end position="121"/>
    </location>
</feature>
<comment type="subcellular location">
    <subcellularLocation>
        <location evidence="1 7">Cell membrane</location>
        <topology evidence="1 7">Multi-pass membrane protein</topology>
    </subcellularLocation>
</comment>
<name>A0ABW2SZS7_9ACTN</name>
<feature type="domain" description="ABC transmembrane type-1" evidence="8">
    <location>
        <begin position="94"/>
        <end position="295"/>
    </location>
</feature>
<accession>A0ABW2SZS7</accession>
<evidence type="ECO:0000313" key="10">
    <source>
        <dbReference type="Proteomes" id="UP001596514"/>
    </source>
</evidence>
<dbReference type="Pfam" id="PF00528">
    <property type="entry name" value="BPD_transp_1"/>
    <property type="match status" value="1"/>
</dbReference>
<dbReference type="Gene3D" id="1.10.3720.10">
    <property type="entry name" value="MetI-like"/>
    <property type="match status" value="1"/>
</dbReference>
<dbReference type="PANTHER" id="PTHR43163:SF6">
    <property type="entry name" value="DIPEPTIDE TRANSPORT SYSTEM PERMEASE PROTEIN DPPB-RELATED"/>
    <property type="match status" value="1"/>
</dbReference>
<feature type="transmembrane region" description="Helical" evidence="7">
    <location>
        <begin position="226"/>
        <end position="252"/>
    </location>
</feature>
<evidence type="ECO:0000256" key="2">
    <source>
        <dbReference type="ARBA" id="ARBA00022448"/>
    </source>
</evidence>
<dbReference type="CDD" id="cd06261">
    <property type="entry name" value="TM_PBP2"/>
    <property type="match status" value="1"/>
</dbReference>
<evidence type="ECO:0000256" key="1">
    <source>
        <dbReference type="ARBA" id="ARBA00004651"/>
    </source>
</evidence>
<dbReference type="PANTHER" id="PTHR43163">
    <property type="entry name" value="DIPEPTIDE TRANSPORT SYSTEM PERMEASE PROTEIN DPPB-RELATED"/>
    <property type="match status" value="1"/>
</dbReference>
<dbReference type="Pfam" id="PF19300">
    <property type="entry name" value="BPD_transp_1_N"/>
    <property type="match status" value="1"/>
</dbReference>
<feature type="transmembrane region" description="Helical" evidence="7">
    <location>
        <begin position="142"/>
        <end position="161"/>
    </location>
</feature>
<evidence type="ECO:0000313" key="9">
    <source>
        <dbReference type="EMBL" id="MFC7601559.1"/>
    </source>
</evidence>
<comment type="caution">
    <text evidence="9">The sequence shown here is derived from an EMBL/GenBank/DDBJ whole genome shotgun (WGS) entry which is preliminary data.</text>
</comment>
<evidence type="ECO:0000259" key="8">
    <source>
        <dbReference type="PROSITE" id="PS50928"/>
    </source>
</evidence>
<dbReference type="InterPro" id="IPR035906">
    <property type="entry name" value="MetI-like_sf"/>
</dbReference>